<evidence type="ECO:0000256" key="3">
    <source>
        <dbReference type="ARBA" id="ARBA00022801"/>
    </source>
</evidence>
<dbReference type="Pfam" id="PF06441">
    <property type="entry name" value="EHN"/>
    <property type="match status" value="1"/>
</dbReference>
<dbReference type="InterPro" id="IPR000639">
    <property type="entry name" value="Epox_hydrolase-like"/>
</dbReference>
<dbReference type="Proteomes" id="UP001500665">
    <property type="component" value="Unassembled WGS sequence"/>
</dbReference>
<keyword evidence="3 5" id="KW-0378">Hydrolase</keyword>
<sequence>MCRHWCQELTPIVVSVRDMSDNATSSITPFRIEIPQQDLDDLRDRLRRTRWAPELPGTGWERGVPTGYLRELACYWADGFDWRAREKELNELPQFTTTAGGTRLHFLHVRSAEPGAVPLLLLHGWPGSFAGFLELVGPLTDPAAHGGDPADAFHLVIPSLPGYGFSGPPPSAGWTDGSTAAALAELMPRLGYERYGVHGGDVGALIAPLMGRIAPERVIGVHVNALLTFPEDDPAVMGSLNERERGRLAAMKRWQEDQSAYMRLQGTRPQTIAAALHDSPSGQLAWIVEKFKEWTDPAVALPHEAADRDDILTDVSVYWFTGTAGPAAHTYFERFNDPGMWAPKPRGSVPTAVAVFPTDFSVRPLAERSHHVVRWTEFERGGHFPALEAPDLLAGDLREFFGER</sequence>
<name>A0ABN1Q4U5_9ACTN</name>
<dbReference type="Gene3D" id="3.40.50.1820">
    <property type="entry name" value="alpha/beta hydrolase"/>
    <property type="match status" value="1"/>
</dbReference>
<gene>
    <name evidence="5" type="ORF">GCM10009550_03430</name>
</gene>
<evidence type="ECO:0000256" key="1">
    <source>
        <dbReference type="ARBA" id="ARBA00010088"/>
    </source>
</evidence>
<dbReference type="PIRSF" id="PIRSF001112">
    <property type="entry name" value="Epoxide_hydrolase"/>
    <property type="match status" value="1"/>
</dbReference>
<organism evidence="5 6">
    <name type="scientific">Actinocorallia libanotica</name>
    <dbReference type="NCBI Taxonomy" id="46162"/>
    <lineage>
        <taxon>Bacteria</taxon>
        <taxon>Bacillati</taxon>
        <taxon>Actinomycetota</taxon>
        <taxon>Actinomycetes</taxon>
        <taxon>Streptosporangiales</taxon>
        <taxon>Thermomonosporaceae</taxon>
        <taxon>Actinocorallia</taxon>
    </lineage>
</organism>
<keyword evidence="2" id="KW-0058">Aromatic hydrocarbons catabolism</keyword>
<dbReference type="InterPro" id="IPR016292">
    <property type="entry name" value="Epoxide_hydrolase"/>
</dbReference>
<keyword evidence="6" id="KW-1185">Reference proteome</keyword>
<dbReference type="EMBL" id="BAAAHH010000001">
    <property type="protein sequence ID" value="GAA0937068.1"/>
    <property type="molecule type" value="Genomic_DNA"/>
</dbReference>
<dbReference type="InterPro" id="IPR029058">
    <property type="entry name" value="AB_hydrolase_fold"/>
</dbReference>
<evidence type="ECO:0000256" key="2">
    <source>
        <dbReference type="ARBA" id="ARBA00022797"/>
    </source>
</evidence>
<dbReference type="PRINTS" id="PR00412">
    <property type="entry name" value="EPOXHYDRLASE"/>
</dbReference>
<evidence type="ECO:0000313" key="6">
    <source>
        <dbReference type="Proteomes" id="UP001500665"/>
    </source>
</evidence>
<dbReference type="GO" id="GO:0016787">
    <property type="term" value="F:hydrolase activity"/>
    <property type="evidence" value="ECO:0007669"/>
    <property type="project" value="UniProtKB-KW"/>
</dbReference>
<protein>
    <submittedName>
        <fullName evidence="5">Epoxide hydrolase</fullName>
    </submittedName>
</protein>
<comment type="similarity">
    <text evidence="1">Belongs to the peptidase S33 family.</text>
</comment>
<feature type="domain" description="Epoxide hydrolase N-terminal" evidence="4">
    <location>
        <begin position="27"/>
        <end position="131"/>
    </location>
</feature>
<evidence type="ECO:0000313" key="5">
    <source>
        <dbReference type="EMBL" id="GAA0937068.1"/>
    </source>
</evidence>
<dbReference type="InterPro" id="IPR010497">
    <property type="entry name" value="Epoxide_hydro_N"/>
</dbReference>
<evidence type="ECO:0000259" key="4">
    <source>
        <dbReference type="Pfam" id="PF06441"/>
    </source>
</evidence>
<proteinExistence type="inferred from homology"/>
<dbReference type="SUPFAM" id="SSF53474">
    <property type="entry name" value="alpha/beta-Hydrolases"/>
    <property type="match status" value="1"/>
</dbReference>
<accession>A0ABN1Q4U5</accession>
<dbReference type="PANTHER" id="PTHR21661">
    <property type="entry name" value="EPOXIDE HYDROLASE 1-RELATED"/>
    <property type="match status" value="1"/>
</dbReference>
<comment type="caution">
    <text evidence="5">The sequence shown here is derived from an EMBL/GenBank/DDBJ whole genome shotgun (WGS) entry which is preliminary data.</text>
</comment>
<dbReference type="PANTHER" id="PTHR21661:SF35">
    <property type="entry name" value="EPOXIDE HYDROLASE"/>
    <property type="match status" value="1"/>
</dbReference>
<reference evidence="5 6" key="1">
    <citation type="journal article" date="2019" name="Int. J. Syst. Evol. Microbiol.">
        <title>The Global Catalogue of Microorganisms (GCM) 10K type strain sequencing project: providing services to taxonomists for standard genome sequencing and annotation.</title>
        <authorList>
            <consortium name="The Broad Institute Genomics Platform"/>
            <consortium name="The Broad Institute Genome Sequencing Center for Infectious Disease"/>
            <person name="Wu L."/>
            <person name="Ma J."/>
        </authorList>
    </citation>
    <scope>NUCLEOTIDE SEQUENCE [LARGE SCALE GENOMIC DNA]</scope>
    <source>
        <strain evidence="5 6">JCM 10696</strain>
    </source>
</reference>